<dbReference type="GO" id="GO:0016020">
    <property type="term" value="C:membrane"/>
    <property type="evidence" value="ECO:0007669"/>
    <property type="project" value="UniProtKB-SubCell"/>
</dbReference>
<organism evidence="6 7">
    <name type="scientific">Pseudovirgaria hyperparasitica</name>
    <dbReference type="NCBI Taxonomy" id="470096"/>
    <lineage>
        <taxon>Eukaryota</taxon>
        <taxon>Fungi</taxon>
        <taxon>Dikarya</taxon>
        <taxon>Ascomycota</taxon>
        <taxon>Pezizomycotina</taxon>
        <taxon>Dothideomycetes</taxon>
        <taxon>Dothideomycetes incertae sedis</taxon>
        <taxon>Acrospermales</taxon>
        <taxon>Acrospermaceae</taxon>
        <taxon>Pseudovirgaria</taxon>
    </lineage>
</organism>
<dbReference type="Gene3D" id="1.20.1250.20">
    <property type="entry name" value="MFS general substrate transporter like domains"/>
    <property type="match status" value="2"/>
</dbReference>
<feature type="transmembrane region" description="Helical" evidence="4">
    <location>
        <begin position="251"/>
        <end position="272"/>
    </location>
</feature>
<dbReference type="AlphaFoldDB" id="A0A6A6WJH4"/>
<evidence type="ECO:0000256" key="3">
    <source>
        <dbReference type="SAM" id="MobiDB-lite"/>
    </source>
</evidence>
<sequence length="455" mass="49268">MARNFGTLDDGLSRATPNASGRREEHTERTSLFHHPKTEADIPPADTGKQAWLFLSACWVFEAMIYGFAFSFGIFQDHYSRHEPFAGQGSIAVIGTTTQGILYFATPFVTPLLRHFPRLSRWFSLFGIILATLSLGLASLCNTVNQLIGVQGVLFGVGGCLAYSPCIVYIDEWFDKRKGLAYGIAWSAAGVGGVVIPLVLEVMLDKLGFRTTLRIWAGVTFALTAPFAFFVRPRIPQSMASKVQPLNLRYIFSSTFVCYWLINVLHATGYFLPSIYLPSYASEQFGAPNFLSALTLMVLNICATLGCVIMGFMSDKLSTTMCVFISAVGTSVSVLLIWGLTTKLPQLYVFAILYGLFAGGYTSIYSGIMQTVTQKGEAAGYGPGDPISLMGCLLLGRGIGNLISGPLSEALVKGAPWRGHAIGGYGSGYGPLIVFSGLTAIAGIIVYPLKMLRYI</sequence>
<dbReference type="InterPro" id="IPR011701">
    <property type="entry name" value="MFS"/>
</dbReference>
<evidence type="ECO:0000256" key="1">
    <source>
        <dbReference type="ARBA" id="ARBA00004141"/>
    </source>
</evidence>
<feature type="transmembrane region" description="Helical" evidence="4">
    <location>
        <begin position="146"/>
        <end position="168"/>
    </location>
</feature>
<keyword evidence="4" id="KW-0472">Membrane</keyword>
<protein>
    <submittedName>
        <fullName evidence="6">MFS general substrate transporter</fullName>
    </submittedName>
</protein>
<keyword evidence="7" id="KW-1185">Reference proteome</keyword>
<evidence type="ECO:0000313" key="7">
    <source>
        <dbReference type="Proteomes" id="UP000799437"/>
    </source>
</evidence>
<feature type="transmembrane region" description="Helical" evidence="4">
    <location>
        <begin position="51"/>
        <end position="75"/>
    </location>
</feature>
<dbReference type="GO" id="GO:0022857">
    <property type="term" value="F:transmembrane transporter activity"/>
    <property type="evidence" value="ECO:0007669"/>
    <property type="project" value="InterPro"/>
</dbReference>
<keyword evidence="4" id="KW-0812">Transmembrane</keyword>
<feature type="transmembrane region" description="Helical" evidence="4">
    <location>
        <begin position="180"/>
        <end position="200"/>
    </location>
</feature>
<dbReference type="InterPro" id="IPR036259">
    <property type="entry name" value="MFS_trans_sf"/>
</dbReference>
<feature type="transmembrane region" description="Helical" evidence="4">
    <location>
        <begin position="320"/>
        <end position="341"/>
    </location>
</feature>
<feature type="domain" description="Major facilitator superfamily (MFS) profile" evidence="5">
    <location>
        <begin position="51"/>
        <end position="454"/>
    </location>
</feature>
<dbReference type="RefSeq" id="XP_033604807.1">
    <property type="nucleotide sequence ID" value="XM_033743364.1"/>
</dbReference>
<feature type="compositionally biased region" description="Basic and acidic residues" evidence="3">
    <location>
        <begin position="21"/>
        <end position="40"/>
    </location>
</feature>
<dbReference type="InterPro" id="IPR050327">
    <property type="entry name" value="Proton-linked_MCT"/>
</dbReference>
<feature type="transmembrane region" description="Helical" evidence="4">
    <location>
        <begin position="292"/>
        <end position="313"/>
    </location>
</feature>
<feature type="transmembrane region" description="Helical" evidence="4">
    <location>
        <begin position="212"/>
        <end position="231"/>
    </location>
</feature>
<dbReference type="OrthoDB" id="2213137at2759"/>
<reference evidence="6" key="1">
    <citation type="journal article" date="2020" name="Stud. Mycol.">
        <title>101 Dothideomycetes genomes: a test case for predicting lifestyles and emergence of pathogens.</title>
        <authorList>
            <person name="Haridas S."/>
            <person name="Albert R."/>
            <person name="Binder M."/>
            <person name="Bloem J."/>
            <person name="Labutti K."/>
            <person name="Salamov A."/>
            <person name="Andreopoulos B."/>
            <person name="Baker S."/>
            <person name="Barry K."/>
            <person name="Bills G."/>
            <person name="Bluhm B."/>
            <person name="Cannon C."/>
            <person name="Castanera R."/>
            <person name="Culley D."/>
            <person name="Daum C."/>
            <person name="Ezra D."/>
            <person name="Gonzalez J."/>
            <person name="Henrissat B."/>
            <person name="Kuo A."/>
            <person name="Liang C."/>
            <person name="Lipzen A."/>
            <person name="Lutzoni F."/>
            <person name="Magnuson J."/>
            <person name="Mondo S."/>
            <person name="Nolan M."/>
            <person name="Ohm R."/>
            <person name="Pangilinan J."/>
            <person name="Park H.-J."/>
            <person name="Ramirez L."/>
            <person name="Alfaro M."/>
            <person name="Sun H."/>
            <person name="Tritt A."/>
            <person name="Yoshinaga Y."/>
            <person name="Zwiers L.-H."/>
            <person name="Turgeon B."/>
            <person name="Goodwin S."/>
            <person name="Spatafora J."/>
            <person name="Crous P."/>
            <person name="Grigoriev I."/>
        </authorList>
    </citation>
    <scope>NUCLEOTIDE SEQUENCE</scope>
    <source>
        <strain evidence="6">CBS 121739</strain>
    </source>
</reference>
<evidence type="ECO:0000256" key="4">
    <source>
        <dbReference type="SAM" id="Phobius"/>
    </source>
</evidence>
<dbReference type="Pfam" id="PF07690">
    <property type="entry name" value="MFS_1"/>
    <property type="match status" value="1"/>
</dbReference>
<feature type="transmembrane region" description="Helical" evidence="4">
    <location>
        <begin position="347"/>
        <end position="368"/>
    </location>
</feature>
<dbReference type="PROSITE" id="PS50850">
    <property type="entry name" value="MFS"/>
    <property type="match status" value="1"/>
</dbReference>
<feature type="region of interest" description="Disordered" evidence="3">
    <location>
        <begin position="1"/>
        <end position="43"/>
    </location>
</feature>
<feature type="transmembrane region" description="Helical" evidence="4">
    <location>
        <begin position="428"/>
        <end position="449"/>
    </location>
</feature>
<evidence type="ECO:0000259" key="5">
    <source>
        <dbReference type="PROSITE" id="PS50850"/>
    </source>
</evidence>
<name>A0A6A6WJH4_9PEZI</name>
<comment type="similarity">
    <text evidence="2">Belongs to the major facilitator superfamily. Monocarboxylate porter (TC 2.A.1.13) family.</text>
</comment>
<dbReference type="PANTHER" id="PTHR11360">
    <property type="entry name" value="MONOCARBOXYLATE TRANSPORTER"/>
    <property type="match status" value="1"/>
</dbReference>
<proteinExistence type="inferred from homology"/>
<dbReference type="InterPro" id="IPR020846">
    <property type="entry name" value="MFS_dom"/>
</dbReference>
<comment type="subcellular location">
    <subcellularLocation>
        <location evidence="1">Membrane</location>
        <topology evidence="1">Multi-pass membrane protein</topology>
    </subcellularLocation>
</comment>
<accession>A0A6A6WJH4</accession>
<feature type="transmembrane region" description="Helical" evidence="4">
    <location>
        <begin position="122"/>
        <end position="140"/>
    </location>
</feature>
<dbReference type="EMBL" id="ML996566">
    <property type="protein sequence ID" value="KAF2762356.1"/>
    <property type="molecule type" value="Genomic_DNA"/>
</dbReference>
<evidence type="ECO:0000256" key="2">
    <source>
        <dbReference type="ARBA" id="ARBA00006727"/>
    </source>
</evidence>
<dbReference type="SUPFAM" id="SSF103473">
    <property type="entry name" value="MFS general substrate transporter"/>
    <property type="match status" value="1"/>
</dbReference>
<evidence type="ECO:0000313" key="6">
    <source>
        <dbReference type="EMBL" id="KAF2762356.1"/>
    </source>
</evidence>
<dbReference type="Proteomes" id="UP000799437">
    <property type="component" value="Unassembled WGS sequence"/>
</dbReference>
<gene>
    <name evidence="6" type="ORF">EJ05DRAFT_473265</name>
</gene>
<dbReference type="PANTHER" id="PTHR11360:SF287">
    <property type="entry name" value="MFS MONOCARBOXYLATE TRANSPORTER"/>
    <property type="match status" value="1"/>
</dbReference>
<keyword evidence="4" id="KW-1133">Transmembrane helix</keyword>
<dbReference type="GeneID" id="54484418"/>